<dbReference type="SUPFAM" id="SSF46785">
    <property type="entry name" value="Winged helix' DNA-binding domain"/>
    <property type="match status" value="1"/>
</dbReference>
<feature type="domain" description="WCX" evidence="2">
    <location>
        <begin position="266"/>
        <end position="342"/>
    </location>
</feature>
<protein>
    <submittedName>
        <fullName evidence="3">Uncharacterized protein</fullName>
    </submittedName>
</protein>
<dbReference type="RefSeq" id="WP_015516361.1">
    <property type="nucleotide sequence ID" value="NZ_CVRQ01000018.1"/>
</dbReference>
<proteinExistence type="predicted"/>
<dbReference type="InterPro" id="IPR057727">
    <property type="entry name" value="WCX_dom"/>
</dbReference>
<evidence type="ECO:0000313" key="3">
    <source>
        <dbReference type="EMBL" id="CRL36606.1"/>
    </source>
</evidence>
<dbReference type="Proteomes" id="UP000049472">
    <property type="component" value="Unassembled WGS sequence"/>
</dbReference>
<evidence type="ECO:0000313" key="4">
    <source>
        <dbReference type="Proteomes" id="UP000049472"/>
    </source>
</evidence>
<dbReference type="InterPro" id="IPR051534">
    <property type="entry name" value="CBASS_pafABC_assoc_protein"/>
</dbReference>
<evidence type="ECO:0000259" key="1">
    <source>
        <dbReference type="Pfam" id="PF13280"/>
    </source>
</evidence>
<keyword evidence="4" id="KW-1185">Reference proteome</keyword>
<accession>A0A0M6WIQ7</accession>
<gene>
    <name evidence="3" type="ORF">T1815_13711</name>
</gene>
<name>A0A0M6WIQ7_9FIRM</name>
<dbReference type="AlphaFoldDB" id="A0A0M6WIQ7"/>
<dbReference type="Pfam" id="PF13280">
    <property type="entry name" value="WYL"/>
    <property type="match status" value="1"/>
</dbReference>
<dbReference type="PROSITE" id="PS52050">
    <property type="entry name" value="WYL"/>
    <property type="match status" value="1"/>
</dbReference>
<evidence type="ECO:0000259" key="2">
    <source>
        <dbReference type="Pfam" id="PF25583"/>
    </source>
</evidence>
<reference evidence="4" key="1">
    <citation type="submission" date="2015-05" db="EMBL/GenBank/DDBJ databases">
        <authorList>
            <consortium name="Pathogen Informatics"/>
        </authorList>
    </citation>
    <scope>NUCLEOTIDE SEQUENCE [LARGE SCALE GENOMIC DNA]</scope>
    <source>
        <strain evidence="4">T1-815</strain>
    </source>
</reference>
<organism evidence="3 4">
    <name type="scientific">Agathobacter rectalis</name>
    <dbReference type="NCBI Taxonomy" id="39491"/>
    <lineage>
        <taxon>Bacteria</taxon>
        <taxon>Bacillati</taxon>
        <taxon>Bacillota</taxon>
        <taxon>Clostridia</taxon>
        <taxon>Lachnospirales</taxon>
        <taxon>Lachnospiraceae</taxon>
        <taxon>Agathobacter</taxon>
    </lineage>
</organism>
<sequence>MSETENNELTAEKQSKEPRSNQKLKLLYLAKILLNNTDANHDITLDEILNKLHAYDVTAARKSLYDDIAQLNDFGIKTQKTQYGRTVHYKVIGREFELAELKLLVDSVAAAKFITEEKSNELIKKLESLTSRQEAATLQRQVYVAGRVKTMNSDIMKNVDAIHNAIANNSSLSFQYCRWNTKKELEVKHDGARYHVSPWGLLWNDGNYYLIGYDHDTQVKENRHYRVDKMKNILIENKVREGREKLKKLDIASYGKSKFGMYNGEEIKAEILCKNSAIGVLIDRFGTDVTILKKDEAHSRVFVKVADNKLFIHWIMAMGDNFKIIGPENLVKEVHDELNRLAKQYELAD</sequence>
<dbReference type="InterPro" id="IPR036390">
    <property type="entry name" value="WH_DNA-bd_sf"/>
</dbReference>
<feature type="domain" description="WYL" evidence="1">
    <location>
        <begin position="158"/>
        <end position="233"/>
    </location>
</feature>
<dbReference type="Pfam" id="PF25583">
    <property type="entry name" value="WCX"/>
    <property type="match status" value="1"/>
</dbReference>
<dbReference type="PANTHER" id="PTHR34580:SF1">
    <property type="entry name" value="PROTEIN PAFC"/>
    <property type="match status" value="1"/>
</dbReference>
<dbReference type="PANTHER" id="PTHR34580">
    <property type="match status" value="1"/>
</dbReference>
<dbReference type="EMBL" id="CVRQ01000018">
    <property type="protein sequence ID" value="CRL36606.1"/>
    <property type="molecule type" value="Genomic_DNA"/>
</dbReference>
<dbReference type="InterPro" id="IPR026881">
    <property type="entry name" value="WYL_dom"/>
</dbReference>